<comment type="caution">
    <text evidence="2">The sequence shown here is derived from an EMBL/GenBank/DDBJ whole genome shotgun (WGS) entry which is preliminary data.</text>
</comment>
<reference evidence="2 3" key="1">
    <citation type="journal article" date="2015" name="Nature">
        <title>rRNA introns, odd ribosomes, and small enigmatic genomes across a large radiation of phyla.</title>
        <authorList>
            <person name="Brown C.T."/>
            <person name="Hug L.A."/>
            <person name="Thomas B.C."/>
            <person name="Sharon I."/>
            <person name="Castelle C.J."/>
            <person name="Singh A."/>
            <person name="Wilkins M.J."/>
            <person name="Williams K.H."/>
            <person name="Banfield J.F."/>
        </authorList>
    </citation>
    <scope>NUCLEOTIDE SEQUENCE [LARGE SCALE GENOMIC DNA]</scope>
</reference>
<evidence type="ECO:0000259" key="1">
    <source>
        <dbReference type="Pfam" id="PF08241"/>
    </source>
</evidence>
<name>A0A0G0L2G9_9BACT</name>
<gene>
    <name evidence="2" type="ORF">UT08_C0001G0019</name>
</gene>
<dbReference type="GO" id="GO:0008757">
    <property type="term" value="F:S-adenosylmethionine-dependent methyltransferase activity"/>
    <property type="evidence" value="ECO:0007669"/>
    <property type="project" value="InterPro"/>
</dbReference>
<dbReference type="SUPFAM" id="SSF53335">
    <property type="entry name" value="S-adenosyl-L-methionine-dependent methyltransferases"/>
    <property type="match status" value="1"/>
</dbReference>
<dbReference type="Pfam" id="PF08241">
    <property type="entry name" value="Methyltransf_11"/>
    <property type="match status" value="1"/>
</dbReference>
<dbReference type="AlphaFoldDB" id="A0A0G0L2G9"/>
<evidence type="ECO:0000313" key="2">
    <source>
        <dbReference type="EMBL" id="KKQ86153.1"/>
    </source>
</evidence>
<dbReference type="EMBL" id="LBVL01000001">
    <property type="protein sequence ID" value="KKQ86153.1"/>
    <property type="molecule type" value="Genomic_DNA"/>
</dbReference>
<dbReference type="InterPro" id="IPR029063">
    <property type="entry name" value="SAM-dependent_MTases_sf"/>
</dbReference>
<sequence length="288" mass="33847">MNLLNPSIVDYNKRFISFILKERYRFGGSKPWSSGYLEARDEFIERTINSRLLLKRFRNNLQLPNKFGHSFDERVVEYPWIISNISGKNKTILDAGSTMNHLFLLQNRILNKHSWLIATLDVENNFFNDLGVSYLYDGYADLRNLCLKENTFDYVISCSVLEHIGMDNTNIYTNDRKYAEKSTNDYLKVIDEFKRVLSKGGECFITVPYGKYQNFGWFQQFDREMIKKVIDKFNYKYKEQFYKYSSEGWKSVSKDECDDCEYINPGVSNKIRQAAAGAVACLQFIKNE</sequence>
<dbReference type="Proteomes" id="UP000034081">
    <property type="component" value="Unassembled WGS sequence"/>
</dbReference>
<organism evidence="2 3">
    <name type="scientific">Candidatus Woesebacteria bacterium GW2011_GWB1_38_8</name>
    <dbReference type="NCBI Taxonomy" id="1618570"/>
    <lineage>
        <taxon>Bacteria</taxon>
        <taxon>Candidatus Woeseibacteriota</taxon>
    </lineage>
</organism>
<dbReference type="InterPro" id="IPR013216">
    <property type="entry name" value="Methyltransf_11"/>
</dbReference>
<dbReference type="Gene3D" id="3.40.50.150">
    <property type="entry name" value="Vaccinia Virus protein VP39"/>
    <property type="match status" value="1"/>
</dbReference>
<feature type="domain" description="Methyltransferase type 11" evidence="1">
    <location>
        <begin position="140"/>
        <end position="205"/>
    </location>
</feature>
<accession>A0A0G0L2G9</accession>
<protein>
    <recommendedName>
        <fullName evidence="1">Methyltransferase type 11 domain-containing protein</fullName>
    </recommendedName>
</protein>
<evidence type="ECO:0000313" key="3">
    <source>
        <dbReference type="Proteomes" id="UP000034081"/>
    </source>
</evidence>
<proteinExistence type="predicted"/>
<dbReference type="STRING" id="1618570.UT08_C0001G0019"/>